<dbReference type="SUPFAM" id="SSF160909">
    <property type="entry name" value="ATP12-like"/>
    <property type="match status" value="1"/>
</dbReference>
<keyword evidence="3" id="KW-0143">Chaperone</keyword>
<dbReference type="InterPro" id="IPR011419">
    <property type="entry name" value="ATP12_ATP_synth-F1-assembly"/>
</dbReference>
<evidence type="ECO:0000256" key="1">
    <source>
        <dbReference type="ARBA" id="ARBA00008231"/>
    </source>
</evidence>
<comment type="similarity">
    <text evidence="1">Belongs to the ATP12 family.</text>
</comment>
<gene>
    <name evidence="4" type="ordered locus">Mmar10_1759</name>
</gene>
<dbReference type="KEGG" id="mmr:Mmar10_1759"/>
<dbReference type="OrthoDB" id="9797825at2"/>
<keyword evidence="2" id="KW-0809">Transit peptide</keyword>
<dbReference type="PANTHER" id="PTHR21013:SF10">
    <property type="entry name" value="ATP SYNTHASE MITOCHONDRIAL F1 COMPLEX ASSEMBLY FACTOR 2"/>
    <property type="match status" value="1"/>
</dbReference>
<reference evidence="4 5" key="1">
    <citation type="submission" date="2006-08" db="EMBL/GenBank/DDBJ databases">
        <title>Complete sequence of Maricaulis maris MCS10.</title>
        <authorList>
            <consortium name="US DOE Joint Genome Institute"/>
            <person name="Copeland A."/>
            <person name="Lucas S."/>
            <person name="Lapidus A."/>
            <person name="Barry K."/>
            <person name="Detter J.C."/>
            <person name="Glavina del Rio T."/>
            <person name="Hammon N."/>
            <person name="Israni S."/>
            <person name="Dalin E."/>
            <person name="Tice H."/>
            <person name="Pitluck S."/>
            <person name="Saunders E."/>
            <person name="Brettin T."/>
            <person name="Bruce D."/>
            <person name="Han C."/>
            <person name="Tapia R."/>
            <person name="Gilna P."/>
            <person name="Schmutz J."/>
            <person name="Larimer F."/>
            <person name="Land M."/>
            <person name="Hauser L."/>
            <person name="Kyrpides N."/>
            <person name="Mikhailova N."/>
            <person name="Viollier P."/>
            <person name="Stephens C."/>
            <person name="Richardson P."/>
        </authorList>
    </citation>
    <scope>NUCLEOTIDE SEQUENCE [LARGE SCALE GENOMIC DNA]</scope>
    <source>
        <strain evidence="4 5">MCS10</strain>
    </source>
</reference>
<dbReference type="Pfam" id="PF07542">
    <property type="entry name" value="ATP12"/>
    <property type="match status" value="1"/>
</dbReference>
<dbReference type="AlphaFoldDB" id="Q0ANT6"/>
<sequence length="255" mass="27610">MSEPYQTKPGVKIPSHESSLPKRFYKAVDVVALDESFAVHLDGRPVKSPAKRTLALPTRALAELVASEWEAQGERINAPTMPATRLCFVALDLIPDARSATVAEVTKYASTDLVCFRAPEPPELTASQAAAWDPVLAWAEDSLGAHFVAATGLMPIHQDPVALQRVMQRAGELDDWRLTTLAHVTAVCGSALLALQLLDGEIDGEQAFALSTLDEHFQISQWGEDHEAADRLARLRTELVTMGEVLRALDAAPAA</sequence>
<dbReference type="GO" id="GO:0043461">
    <property type="term" value="P:proton-transporting ATP synthase complex assembly"/>
    <property type="evidence" value="ECO:0007669"/>
    <property type="project" value="InterPro"/>
</dbReference>
<dbReference type="InterPro" id="IPR042272">
    <property type="entry name" value="ATP12_ATP_synth-F1-assembly_N"/>
</dbReference>
<evidence type="ECO:0000256" key="2">
    <source>
        <dbReference type="ARBA" id="ARBA00022946"/>
    </source>
</evidence>
<dbReference type="PANTHER" id="PTHR21013">
    <property type="entry name" value="ATP SYNTHASE MITOCHONDRIAL F1 COMPLEX ASSEMBLY FACTOR 2/ATP12 PROTEIN, MITOCHONDRIAL PRECURSOR"/>
    <property type="match status" value="1"/>
</dbReference>
<keyword evidence="5" id="KW-1185">Reference proteome</keyword>
<dbReference type="Proteomes" id="UP000001964">
    <property type="component" value="Chromosome"/>
</dbReference>
<dbReference type="Gene3D" id="1.10.3580.10">
    <property type="entry name" value="ATP12 ATPase"/>
    <property type="match status" value="1"/>
</dbReference>
<dbReference type="EMBL" id="CP000449">
    <property type="protein sequence ID" value="ABI66051.1"/>
    <property type="molecule type" value="Genomic_DNA"/>
</dbReference>
<evidence type="ECO:0000313" key="5">
    <source>
        <dbReference type="Proteomes" id="UP000001964"/>
    </source>
</evidence>
<proteinExistence type="inferred from homology"/>
<protein>
    <submittedName>
        <fullName evidence="4">ATP12 ATPase</fullName>
    </submittedName>
</protein>
<dbReference type="InterPro" id="IPR023335">
    <property type="entry name" value="ATP12_ortho_dom_sf"/>
</dbReference>
<dbReference type="RefSeq" id="WP_011643697.1">
    <property type="nucleotide sequence ID" value="NC_008347.1"/>
</dbReference>
<accession>Q0ANT6</accession>
<name>Q0ANT6_MARMM</name>
<dbReference type="STRING" id="394221.Mmar10_1759"/>
<dbReference type="HOGENOM" id="CLU_047893_3_0_5"/>
<dbReference type="Gene3D" id="3.30.2180.10">
    <property type="entry name" value="ATP12-like"/>
    <property type="match status" value="1"/>
</dbReference>
<dbReference type="eggNOG" id="COG5387">
    <property type="taxonomic scope" value="Bacteria"/>
</dbReference>
<organism evidence="4 5">
    <name type="scientific">Maricaulis maris (strain MCS10)</name>
    <name type="common">Caulobacter maris</name>
    <dbReference type="NCBI Taxonomy" id="394221"/>
    <lineage>
        <taxon>Bacteria</taxon>
        <taxon>Pseudomonadati</taxon>
        <taxon>Pseudomonadota</taxon>
        <taxon>Alphaproteobacteria</taxon>
        <taxon>Maricaulales</taxon>
        <taxon>Maricaulaceae</taxon>
        <taxon>Maricaulis</taxon>
    </lineage>
</organism>
<evidence type="ECO:0000313" key="4">
    <source>
        <dbReference type="EMBL" id="ABI66051.1"/>
    </source>
</evidence>
<evidence type="ECO:0000256" key="3">
    <source>
        <dbReference type="ARBA" id="ARBA00023186"/>
    </source>
</evidence>